<evidence type="ECO:0000256" key="1">
    <source>
        <dbReference type="ARBA" id="ARBA00007754"/>
    </source>
</evidence>
<dbReference type="GO" id="GO:0016985">
    <property type="term" value="F:mannan endo-1,4-beta-mannosidase activity"/>
    <property type="evidence" value="ECO:0007669"/>
    <property type="project" value="InterPro"/>
</dbReference>
<evidence type="ECO:0000256" key="4">
    <source>
        <dbReference type="PROSITE-ProRule" id="PRU01100"/>
    </source>
</evidence>
<dbReference type="RefSeq" id="WP_099517714.1">
    <property type="nucleotide sequence ID" value="NZ_CP016808.1"/>
</dbReference>
<dbReference type="PANTHER" id="PTHR40079:SF4">
    <property type="entry name" value="GH26 DOMAIN-CONTAINING PROTEIN-RELATED"/>
    <property type="match status" value="1"/>
</dbReference>
<organism evidence="7">
    <name type="scientific">Paenibacillus sp. BIHB 4019</name>
    <dbReference type="NCBI Taxonomy" id="1870819"/>
    <lineage>
        <taxon>Bacteria</taxon>
        <taxon>Bacillati</taxon>
        <taxon>Bacillota</taxon>
        <taxon>Bacilli</taxon>
        <taxon>Bacillales</taxon>
        <taxon>Paenibacillaceae</taxon>
        <taxon>Paenibacillus</taxon>
    </lineage>
</organism>
<dbReference type="InterPro" id="IPR022790">
    <property type="entry name" value="GH26_dom"/>
</dbReference>
<evidence type="ECO:0000256" key="2">
    <source>
        <dbReference type="ARBA" id="ARBA00022801"/>
    </source>
</evidence>
<dbReference type="AlphaFoldDB" id="A0A1B2DF73"/>
<dbReference type="Pfam" id="PF02156">
    <property type="entry name" value="Glyco_hydro_26"/>
    <property type="match status" value="1"/>
</dbReference>
<evidence type="ECO:0000256" key="5">
    <source>
        <dbReference type="SAM" id="SignalP"/>
    </source>
</evidence>
<keyword evidence="5" id="KW-0732">Signal</keyword>
<evidence type="ECO:0000256" key="3">
    <source>
        <dbReference type="ARBA" id="ARBA00023295"/>
    </source>
</evidence>
<dbReference type="InterPro" id="IPR017853">
    <property type="entry name" value="GH"/>
</dbReference>
<keyword evidence="3 4" id="KW-0326">Glycosidase</keyword>
<dbReference type="GO" id="GO:0006080">
    <property type="term" value="P:substituted mannan metabolic process"/>
    <property type="evidence" value="ECO:0007669"/>
    <property type="project" value="InterPro"/>
</dbReference>
<keyword evidence="2 4" id="KW-0378">Hydrolase</keyword>
<feature type="domain" description="GH26" evidence="6">
    <location>
        <begin position="12"/>
        <end position="308"/>
    </location>
</feature>
<dbReference type="EMBL" id="CP016808">
    <property type="protein sequence ID" value="ANY66372.1"/>
    <property type="molecule type" value="Genomic_DNA"/>
</dbReference>
<evidence type="ECO:0000259" key="6">
    <source>
        <dbReference type="PROSITE" id="PS51764"/>
    </source>
</evidence>
<dbReference type="PROSITE" id="PS51764">
    <property type="entry name" value="GH26"/>
    <property type="match status" value="1"/>
</dbReference>
<reference evidence="7" key="1">
    <citation type="submission" date="2016-08" db="EMBL/GenBank/DDBJ databases">
        <title>Complete Genome Seqeunce of Paenibacillus sp. BIHB 4019 from tea rhizoplane.</title>
        <authorList>
            <person name="Thakur R."/>
            <person name="Swarnkar M.K."/>
            <person name="Gulati A."/>
        </authorList>
    </citation>
    <scope>NUCLEOTIDE SEQUENCE [LARGE SCALE GENOMIC DNA]</scope>
    <source>
        <strain evidence="7">BIHB4019</strain>
    </source>
</reference>
<feature type="signal peptide" evidence="5">
    <location>
        <begin position="1"/>
        <end position="25"/>
    </location>
</feature>
<dbReference type="Gene3D" id="3.20.20.80">
    <property type="entry name" value="Glycosidases"/>
    <property type="match status" value="1"/>
</dbReference>
<gene>
    <name evidence="7" type="ORF">BBD42_07800</name>
</gene>
<proteinExistence type="inferred from homology"/>
<dbReference type="InterPro" id="IPR000805">
    <property type="entry name" value="Glyco_hydro_26"/>
</dbReference>
<comment type="similarity">
    <text evidence="1 4">Belongs to the glycosyl hydrolase 26 family.</text>
</comment>
<feature type="chain" id="PRO_5008534788" description="GH26 domain-containing protein" evidence="5">
    <location>
        <begin position="26"/>
        <end position="315"/>
    </location>
</feature>
<accession>A0A1B2DF73</accession>
<feature type="active site" description="Proton donor" evidence="4">
    <location>
        <position position="141"/>
    </location>
</feature>
<protein>
    <recommendedName>
        <fullName evidence="6">GH26 domain-containing protein</fullName>
    </recommendedName>
</protein>
<sequence length="315" mass="35485">MKTTKFALTLLMLASTLLWALPASAKTNFYNGAWIGTWPNQSLNNIAAYEELIGGHQDVVHTFVNSNQGINEWKGFMDYVNNNGSINLLTLEFKNKNYKEYSTADINRGVVDAYLKQTAKQLVNWQAANKNPEIWLRIFHEGNGNWYGWGVGDSTVNTNETYKAAFQRVVTIFREQGATNVKFMYNVNAENVGKNASFTAMYPGDAYVDLLSIDGYNFGTKESWSSWRSFNDVFYASYKALTSMSSKPIIIAETGTTESGGSKNEWVIDAMNQVQSPAYSQIKGLIWFNENKELDWHIDSSADSLSAYQTLQKTL</sequence>
<evidence type="ECO:0000313" key="7">
    <source>
        <dbReference type="EMBL" id="ANY66372.1"/>
    </source>
</evidence>
<name>A0A1B2DF73_9BACL</name>
<feature type="active site" description="Nucleophile" evidence="4">
    <location>
        <position position="253"/>
    </location>
</feature>
<dbReference type="PANTHER" id="PTHR40079">
    <property type="entry name" value="MANNAN ENDO-1,4-BETA-MANNOSIDASE E-RELATED"/>
    <property type="match status" value="1"/>
</dbReference>
<dbReference type="SUPFAM" id="SSF51445">
    <property type="entry name" value="(Trans)glycosidases"/>
    <property type="match status" value="1"/>
</dbReference>